<comment type="caution">
    <text evidence="1">The sequence shown here is derived from an EMBL/GenBank/DDBJ whole genome shotgun (WGS) entry which is preliminary data.</text>
</comment>
<name>A0ABC8RG10_9AQUA</name>
<gene>
    <name evidence="1" type="ORF">ILEXP_LOCUS11636</name>
</gene>
<keyword evidence="2" id="KW-1185">Reference proteome</keyword>
<reference evidence="1 2" key="1">
    <citation type="submission" date="2024-02" db="EMBL/GenBank/DDBJ databases">
        <authorList>
            <person name="Vignale AGUSTIN F."/>
            <person name="Sosa J E."/>
            <person name="Modenutti C."/>
        </authorList>
    </citation>
    <scope>NUCLEOTIDE SEQUENCE [LARGE SCALE GENOMIC DNA]</scope>
</reference>
<dbReference type="AlphaFoldDB" id="A0ABC8RG10"/>
<evidence type="ECO:0000313" key="1">
    <source>
        <dbReference type="EMBL" id="CAK9143899.1"/>
    </source>
</evidence>
<protein>
    <submittedName>
        <fullName evidence="1">Uncharacterized protein</fullName>
    </submittedName>
</protein>
<sequence>MASWNLLSVHRPPLVHISSLFGSSRFRVGGTCGFDGLALVGDGGGFIDDGTAMMSWQVDGKGEVTMDGQIGRGSKGVCPPRRFYWGLSIPTAGGGEAARVMIRAAILTFLVKNMLATVIKAI</sequence>
<dbReference type="EMBL" id="CAUOFW020001347">
    <property type="protein sequence ID" value="CAK9143899.1"/>
    <property type="molecule type" value="Genomic_DNA"/>
</dbReference>
<organism evidence="1 2">
    <name type="scientific">Ilex paraguariensis</name>
    <name type="common">yerba mate</name>
    <dbReference type="NCBI Taxonomy" id="185542"/>
    <lineage>
        <taxon>Eukaryota</taxon>
        <taxon>Viridiplantae</taxon>
        <taxon>Streptophyta</taxon>
        <taxon>Embryophyta</taxon>
        <taxon>Tracheophyta</taxon>
        <taxon>Spermatophyta</taxon>
        <taxon>Magnoliopsida</taxon>
        <taxon>eudicotyledons</taxon>
        <taxon>Gunneridae</taxon>
        <taxon>Pentapetalae</taxon>
        <taxon>asterids</taxon>
        <taxon>campanulids</taxon>
        <taxon>Aquifoliales</taxon>
        <taxon>Aquifoliaceae</taxon>
        <taxon>Ilex</taxon>
    </lineage>
</organism>
<proteinExistence type="predicted"/>
<evidence type="ECO:0000313" key="2">
    <source>
        <dbReference type="Proteomes" id="UP001642360"/>
    </source>
</evidence>
<accession>A0ABC8RG10</accession>
<dbReference type="Proteomes" id="UP001642360">
    <property type="component" value="Unassembled WGS sequence"/>
</dbReference>